<gene>
    <name evidence="2" type="ORF">H6F44_20345</name>
</gene>
<keyword evidence="2" id="KW-0255">Endonuclease</keyword>
<dbReference type="Gene3D" id="3.90.1570.10">
    <property type="entry name" value="tt1808, chain A"/>
    <property type="match status" value="1"/>
</dbReference>
<dbReference type="CDD" id="cd06260">
    <property type="entry name" value="DUF820-like"/>
    <property type="match status" value="1"/>
</dbReference>
<dbReference type="SUPFAM" id="SSF52980">
    <property type="entry name" value="Restriction endonuclease-like"/>
    <property type="match status" value="1"/>
</dbReference>
<protein>
    <submittedName>
        <fullName evidence="2">Uma2 family endonuclease</fullName>
    </submittedName>
</protein>
<accession>A0A926ZA25</accession>
<proteinExistence type="predicted"/>
<feature type="domain" description="Putative restriction endonuclease" evidence="1">
    <location>
        <begin position="20"/>
        <end position="173"/>
    </location>
</feature>
<name>A0A926ZA25_9CYAN</name>
<dbReference type="PANTHER" id="PTHR47152">
    <property type="entry name" value="SLR2084 PROTEIN-RELATED"/>
    <property type="match status" value="1"/>
</dbReference>
<reference evidence="2" key="2">
    <citation type="submission" date="2020-08" db="EMBL/GenBank/DDBJ databases">
        <authorList>
            <person name="Chen M."/>
            <person name="Teng W."/>
            <person name="Zhao L."/>
            <person name="Hu C."/>
            <person name="Zhou Y."/>
            <person name="Han B."/>
            <person name="Song L."/>
            <person name="Shu W."/>
        </authorList>
    </citation>
    <scope>NUCLEOTIDE SEQUENCE</scope>
    <source>
        <strain evidence="2">FACHB-1277</strain>
    </source>
</reference>
<dbReference type="Pfam" id="PF05685">
    <property type="entry name" value="Uma2"/>
    <property type="match status" value="1"/>
</dbReference>
<evidence type="ECO:0000259" key="1">
    <source>
        <dbReference type="Pfam" id="PF05685"/>
    </source>
</evidence>
<organism evidence="2 3">
    <name type="scientific">Pseudanabaena cinerea FACHB-1277</name>
    <dbReference type="NCBI Taxonomy" id="2949581"/>
    <lineage>
        <taxon>Bacteria</taxon>
        <taxon>Bacillati</taxon>
        <taxon>Cyanobacteriota</taxon>
        <taxon>Cyanophyceae</taxon>
        <taxon>Pseudanabaenales</taxon>
        <taxon>Pseudanabaenaceae</taxon>
        <taxon>Pseudanabaena</taxon>
        <taxon>Pseudanabaena cinerea</taxon>
    </lineage>
</organism>
<dbReference type="Proteomes" id="UP000631421">
    <property type="component" value="Unassembled WGS sequence"/>
</dbReference>
<dbReference type="InterPro" id="IPR008538">
    <property type="entry name" value="Uma2"/>
</dbReference>
<dbReference type="RefSeq" id="WP_190352921.1">
    <property type="nucleotide sequence ID" value="NZ_JACJPY010000106.1"/>
</dbReference>
<evidence type="ECO:0000313" key="2">
    <source>
        <dbReference type="EMBL" id="MBD2152449.1"/>
    </source>
</evidence>
<keyword evidence="2" id="KW-0378">Hydrolase</keyword>
<dbReference type="InterPro" id="IPR012296">
    <property type="entry name" value="Nuclease_put_TT1808"/>
</dbReference>
<comment type="caution">
    <text evidence="2">The sequence shown here is derived from an EMBL/GenBank/DDBJ whole genome shotgun (WGS) entry which is preliminary data.</text>
</comment>
<sequence length="192" mass="22161">MIKTLTKADNQYLVKWAVTWEQFKTLQSAFDEIGGVRMTYCEGELEIMGIGLHHEMISSLLGLLLGYYFVFKRIHFTSTGAYTQKIEPSVEFQADLSFAFDNDPAKTDLCIEIVVTSGGVKKLKKYQLRGIPEVWFWVNGKISIYRLVDGEYAQRDRSECLPELDIEHLEQCLLIESQLDAILEFQQKYQVN</sequence>
<evidence type="ECO:0000313" key="3">
    <source>
        <dbReference type="Proteomes" id="UP000631421"/>
    </source>
</evidence>
<dbReference type="GO" id="GO:0004519">
    <property type="term" value="F:endonuclease activity"/>
    <property type="evidence" value="ECO:0007669"/>
    <property type="project" value="UniProtKB-KW"/>
</dbReference>
<dbReference type="EMBL" id="JACJPY010000106">
    <property type="protein sequence ID" value="MBD2152449.1"/>
    <property type="molecule type" value="Genomic_DNA"/>
</dbReference>
<dbReference type="AlphaFoldDB" id="A0A926ZA25"/>
<dbReference type="InterPro" id="IPR011335">
    <property type="entry name" value="Restrct_endonuc-II-like"/>
</dbReference>
<reference evidence="2" key="1">
    <citation type="journal article" date="2015" name="ISME J.">
        <title>Draft Genome Sequence of Streptomyces incarnatus NRRL8089, which Produces the Nucleoside Antibiotic Sinefungin.</title>
        <authorList>
            <person name="Oshima K."/>
            <person name="Hattori M."/>
            <person name="Shimizu H."/>
            <person name="Fukuda K."/>
            <person name="Nemoto M."/>
            <person name="Inagaki K."/>
            <person name="Tamura T."/>
        </authorList>
    </citation>
    <scope>NUCLEOTIDE SEQUENCE</scope>
    <source>
        <strain evidence="2">FACHB-1277</strain>
    </source>
</reference>
<keyword evidence="3" id="KW-1185">Reference proteome</keyword>
<keyword evidence="2" id="KW-0540">Nuclease</keyword>